<evidence type="ECO:0000313" key="2">
    <source>
        <dbReference type="EMBL" id="KAE8022406.1"/>
    </source>
</evidence>
<proteinExistence type="predicted"/>
<feature type="compositionally biased region" description="Low complexity" evidence="1">
    <location>
        <begin position="7"/>
        <end position="23"/>
    </location>
</feature>
<organism evidence="2 3">
    <name type="scientific">Carpinus fangiana</name>
    <dbReference type="NCBI Taxonomy" id="176857"/>
    <lineage>
        <taxon>Eukaryota</taxon>
        <taxon>Viridiplantae</taxon>
        <taxon>Streptophyta</taxon>
        <taxon>Embryophyta</taxon>
        <taxon>Tracheophyta</taxon>
        <taxon>Spermatophyta</taxon>
        <taxon>Magnoliopsida</taxon>
        <taxon>eudicotyledons</taxon>
        <taxon>Gunneridae</taxon>
        <taxon>Pentapetalae</taxon>
        <taxon>rosids</taxon>
        <taxon>fabids</taxon>
        <taxon>Fagales</taxon>
        <taxon>Betulaceae</taxon>
        <taxon>Carpinus</taxon>
    </lineage>
</organism>
<keyword evidence="3" id="KW-1185">Reference proteome</keyword>
<protein>
    <submittedName>
        <fullName evidence="2">Uncharacterized protein</fullName>
    </submittedName>
</protein>
<evidence type="ECO:0000313" key="3">
    <source>
        <dbReference type="Proteomes" id="UP000327013"/>
    </source>
</evidence>
<accession>A0A5N6QY36</accession>
<name>A0A5N6QY36_9ROSI</name>
<feature type="region of interest" description="Disordered" evidence="1">
    <location>
        <begin position="1"/>
        <end position="23"/>
    </location>
</feature>
<dbReference type="Proteomes" id="UP000327013">
    <property type="component" value="Chromosome 3"/>
</dbReference>
<reference evidence="2 3" key="1">
    <citation type="submission" date="2019-06" db="EMBL/GenBank/DDBJ databases">
        <title>A chromosomal-level reference genome of Carpinus fangiana (Coryloideae, Betulaceae).</title>
        <authorList>
            <person name="Yang X."/>
            <person name="Wang Z."/>
            <person name="Zhang L."/>
            <person name="Hao G."/>
            <person name="Liu J."/>
            <person name="Yang Y."/>
        </authorList>
    </citation>
    <scope>NUCLEOTIDE SEQUENCE [LARGE SCALE GENOMIC DNA]</scope>
    <source>
        <strain evidence="2">Cfa_2016G</strain>
        <tissue evidence="2">Leaf</tissue>
    </source>
</reference>
<dbReference type="AlphaFoldDB" id="A0A5N6QY36"/>
<dbReference type="EMBL" id="CM017323">
    <property type="protein sequence ID" value="KAE8022406.1"/>
    <property type="molecule type" value="Genomic_DNA"/>
</dbReference>
<evidence type="ECO:0000256" key="1">
    <source>
        <dbReference type="SAM" id="MobiDB-lite"/>
    </source>
</evidence>
<gene>
    <name evidence="2" type="ORF">FH972_008208</name>
</gene>
<sequence length="73" mass="7815">MPRHRPPLLQRRPQPRSLLSSQSLSSSLLSLTHSLSRSSAVALSPARQPPLSLPLASRSSLFHSPAAALSPAR</sequence>